<dbReference type="InterPro" id="IPR052420">
    <property type="entry name" value="Espin/Espin-like"/>
</dbReference>
<sequence>MSSHLSSAITQEQWERVVQLCQGSPKEAKKWTTRHGLFEGIKDANVLPIHEALVAGAPYPIIEALVNAYPDCVFCKESSYQRLPLHCACRKNALPDVVDLLLRKYADGALTPDSLGRLPLHYALSNGANPNIINCILRHRPNSARGFDKRGWTPLHVACGVGADISVIKSIIDCYPEAVLMRTNKGSTAKQCLSLTNAANKSDVKQMLQDIYTEVEKNYRPAQEIKSERVLC</sequence>
<name>A0A1E7F7F0_9STRA</name>
<dbReference type="GO" id="GO:0051017">
    <property type="term" value="P:actin filament bundle assembly"/>
    <property type="evidence" value="ECO:0007669"/>
    <property type="project" value="TreeGrafter"/>
</dbReference>
<dbReference type="EMBL" id="KV784361">
    <property type="protein sequence ID" value="OEU13783.1"/>
    <property type="molecule type" value="Genomic_DNA"/>
</dbReference>
<keyword evidence="1" id="KW-0677">Repeat</keyword>
<evidence type="ECO:0000313" key="3">
    <source>
        <dbReference type="EMBL" id="OEU13783.1"/>
    </source>
</evidence>
<dbReference type="Pfam" id="PF12796">
    <property type="entry name" value="Ank_2"/>
    <property type="match status" value="1"/>
</dbReference>
<dbReference type="PANTHER" id="PTHR24153:SF8">
    <property type="entry name" value="FORKED, ISOFORM F"/>
    <property type="match status" value="1"/>
</dbReference>
<protein>
    <submittedName>
        <fullName evidence="3">Ankyrin</fullName>
    </submittedName>
</protein>
<dbReference type="InterPro" id="IPR002110">
    <property type="entry name" value="Ankyrin_rpt"/>
</dbReference>
<dbReference type="Gene3D" id="1.25.40.20">
    <property type="entry name" value="Ankyrin repeat-containing domain"/>
    <property type="match status" value="1"/>
</dbReference>
<keyword evidence="4" id="KW-1185">Reference proteome</keyword>
<dbReference type="OrthoDB" id="35902at2759"/>
<evidence type="ECO:0000256" key="2">
    <source>
        <dbReference type="ARBA" id="ARBA00023043"/>
    </source>
</evidence>
<dbReference type="SMART" id="SM00248">
    <property type="entry name" value="ANK"/>
    <property type="match status" value="3"/>
</dbReference>
<gene>
    <name evidence="3" type="ORF">FRACYDRAFT_226887</name>
</gene>
<dbReference type="Pfam" id="PF13606">
    <property type="entry name" value="Ank_3"/>
    <property type="match status" value="1"/>
</dbReference>
<organism evidence="3 4">
    <name type="scientific">Fragilariopsis cylindrus CCMP1102</name>
    <dbReference type="NCBI Taxonomy" id="635003"/>
    <lineage>
        <taxon>Eukaryota</taxon>
        <taxon>Sar</taxon>
        <taxon>Stramenopiles</taxon>
        <taxon>Ochrophyta</taxon>
        <taxon>Bacillariophyta</taxon>
        <taxon>Bacillariophyceae</taxon>
        <taxon>Bacillariophycidae</taxon>
        <taxon>Bacillariales</taxon>
        <taxon>Bacillariaceae</taxon>
        <taxon>Fragilariopsis</taxon>
    </lineage>
</organism>
<dbReference type="SUPFAM" id="SSF48403">
    <property type="entry name" value="Ankyrin repeat"/>
    <property type="match status" value="1"/>
</dbReference>
<evidence type="ECO:0000313" key="4">
    <source>
        <dbReference type="Proteomes" id="UP000095751"/>
    </source>
</evidence>
<dbReference type="KEGG" id="fcy:FRACYDRAFT_226887"/>
<dbReference type="GO" id="GO:0051015">
    <property type="term" value="F:actin filament binding"/>
    <property type="evidence" value="ECO:0007669"/>
    <property type="project" value="TreeGrafter"/>
</dbReference>
<dbReference type="InterPro" id="IPR036770">
    <property type="entry name" value="Ankyrin_rpt-contain_sf"/>
</dbReference>
<dbReference type="AlphaFoldDB" id="A0A1E7F7F0"/>
<evidence type="ECO:0000256" key="1">
    <source>
        <dbReference type="ARBA" id="ARBA00022737"/>
    </source>
</evidence>
<dbReference type="PANTHER" id="PTHR24153">
    <property type="entry name" value="ESPIN"/>
    <property type="match status" value="1"/>
</dbReference>
<reference evidence="3 4" key="1">
    <citation type="submission" date="2016-09" db="EMBL/GenBank/DDBJ databases">
        <title>Extensive genetic diversity and differential bi-allelic expression allows diatom success in the polar Southern Ocean.</title>
        <authorList>
            <consortium name="DOE Joint Genome Institute"/>
            <person name="Mock T."/>
            <person name="Otillar R.P."/>
            <person name="Strauss J."/>
            <person name="Dupont C."/>
            <person name="Frickenhaus S."/>
            <person name="Maumus F."/>
            <person name="Mcmullan M."/>
            <person name="Sanges R."/>
            <person name="Schmutz J."/>
            <person name="Toseland A."/>
            <person name="Valas R."/>
            <person name="Veluchamy A."/>
            <person name="Ward B.J."/>
            <person name="Allen A."/>
            <person name="Barry K."/>
            <person name="Falciatore A."/>
            <person name="Ferrante M."/>
            <person name="Fortunato A.E."/>
            <person name="Gloeckner G."/>
            <person name="Gruber A."/>
            <person name="Hipkin R."/>
            <person name="Janech M."/>
            <person name="Kroth P."/>
            <person name="Leese F."/>
            <person name="Lindquist E."/>
            <person name="Lyon B.R."/>
            <person name="Martin J."/>
            <person name="Mayer C."/>
            <person name="Parker M."/>
            <person name="Quesneville H."/>
            <person name="Raymond J."/>
            <person name="Uhlig C."/>
            <person name="Valentin K.U."/>
            <person name="Worden A.Z."/>
            <person name="Armbrust E.V."/>
            <person name="Bowler C."/>
            <person name="Green B."/>
            <person name="Moulton V."/>
            <person name="Van Oosterhout C."/>
            <person name="Grigoriev I."/>
        </authorList>
    </citation>
    <scope>NUCLEOTIDE SEQUENCE [LARGE SCALE GENOMIC DNA]</scope>
    <source>
        <strain evidence="3 4">CCMP1102</strain>
    </source>
</reference>
<dbReference type="GO" id="GO:0005737">
    <property type="term" value="C:cytoplasm"/>
    <property type="evidence" value="ECO:0007669"/>
    <property type="project" value="TreeGrafter"/>
</dbReference>
<keyword evidence="2" id="KW-0040">ANK repeat</keyword>
<dbReference type="Proteomes" id="UP000095751">
    <property type="component" value="Unassembled WGS sequence"/>
</dbReference>
<proteinExistence type="predicted"/>
<dbReference type="InParanoid" id="A0A1E7F7F0"/>
<accession>A0A1E7F7F0</accession>